<reference evidence="2 3" key="1">
    <citation type="submission" date="2023-12" db="EMBL/GenBank/DDBJ databases">
        <title>Blastococcus brunescens sp. nov., an actonobacterium isolated from sandstone collected in sahara desert.</title>
        <authorList>
            <person name="Gtari M."/>
            <person name="Ghodhbane F."/>
        </authorList>
    </citation>
    <scope>NUCLEOTIDE SEQUENCE [LARGE SCALE GENOMIC DNA]</scope>
    <source>
        <strain evidence="2 3">BMG 8361</strain>
    </source>
</reference>
<evidence type="ECO:0000256" key="1">
    <source>
        <dbReference type="SAM" id="MobiDB-lite"/>
    </source>
</evidence>
<organism evidence="2 3">
    <name type="scientific">Blastococcus brunescens</name>
    <dbReference type="NCBI Taxonomy" id="1564165"/>
    <lineage>
        <taxon>Bacteria</taxon>
        <taxon>Bacillati</taxon>
        <taxon>Actinomycetota</taxon>
        <taxon>Actinomycetes</taxon>
        <taxon>Geodermatophilales</taxon>
        <taxon>Geodermatophilaceae</taxon>
        <taxon>Blastococcus</taxon>
    </lineage>
</organism>
<feature type="compositionally biased region" description="Basic and acidic residues" evidence="1">
    <location>
        <begin position="55"/>
        <end position="77"/>
    </location>
</feature>
<proteinExistence type="predicted"/>
<dbReference type="Proteomes" id="UP001324287">
    <property type="component" value="Chromosome"/>
</dbReference>
<feature type="region of interest" description="Disordered" evidence="1">
    <location>
        <begin position="36"/>
        <end position="77"/>
    </location>
</feature>
<accession>A0ABZ1B473</accession>
<keyword evidence="3" id="KW-1185">Reference proteome</keyword>
<name>A0ABZ1B473_9ACTN</name>
<feature type="compositionally biased region" description="Basic residues" evidence="1">
    <location>
        <begin position="155"/>
        <end position="167"/>
    </location>
</feature>
<feature type="region of interest" description="Disordered" evidence="1">
    <location>
        <begin position="146"/>
        <end position="225"/>
    </location>
</feature>
<protein>
    <submittedName>
        <fullName evidence="2">Uncharacterized protein</fullName>
    </submittedName>
</protein>
<feature type="region of interest" description="Disordered" evidence="1">
    <location>
        <begin position="1"/>
        <end position="24"/>
    </location>
</feature>
<gene>
    <name evidence="2" type="ORF">U6N30_08410</name>
</gene>
<evidence type="ECO:0000313" key="2">
    <source>
        <dbReference type="EMBL" id="WRL65591.1"/>
    </source>
</evidence>
<evidence type="ECO:0000313" key="3">
    <source>
        <dbReference type="Proteomes" id="UP001324287"/>
    </source>
</evidence>
<feature type="compositionally biased region" description="Basic and acidic residues" evidence="1">
    <location>
        <begin position="216"/>
        <end position="225"/>
    </location>
</feature>
<sequence>MRHHRLGDLGGVLGGHGDHVDDAVPEAGLDEDLAQQHVRGRGELRALEDDGVAGGEREGDGAGRQDHRRVPGRDADDDARRLADAHAQAAGDVRRDDLPAHVGGEAGRLAQHARREVDVEVTPAGGGAALCGHALDEAVGVGLQQVGGLQQQRPASRRRRGGPRRERRGGGVDGLQRVLDTGRLAPGHHFPADGVGPVERPAAAGGQGLVADEQVGLEHGRDSSC</sequence>
<dbReference type="EMBL" id="CP141261">
    <property type="protein sequence ID" value="WRL65591.1"/>
    <property type="molecule type" value="Genomic_DNA"/>
</dbReference>